<feature type="domain" description="DUF6534" evidence="3">
    <location>
        <begin position="193"/>
        <end position="275"/>
    </location>
</feature>
<keyword evidence="5" id="KW-1185">Reference proteome</keyword>
<feature type="compositionally biased region" description="Basic and acidic residues" evidence="1">
    <location>
        <begin position="333"/>
        <end position="342"/>
    </location>
</feature>
<dbReference type="PANTHER" id="PTHR40465">
    <property type="entry name" value="CHROMOSOME 1, WHOLE GENOME SHOTGUN SEQUENCE"/>
    <property type="match status" value="1"/>
</dbReference>
<keyword evidence="2" id="KW-1133">Transmembrane helix</keyword>
<feature type="region of interest" description="Disordered" evidence="1">
    <location>
        <begin position="321"/>
        <end position="342"/>
    </location>
</feature>
<dbReference type="AlphaFoldDB" id="A0AAD6UT78"/>
<evidence type="ECO:0000259" key="3">
    <source>
        <dbReference type="Pfam" id="PF20152"/>
    </source>
</evidence>
<evidence type="ECO:0000313" key="5">
    <source>
        <dbReference type="Proteomes" id="UP001219525"/>
    </source>
</evidence>
<feature type="transmembrane region" description="Helical" evidence="2">
    <location>
        <begin position="50"/>
        <end position="78"/>
    </location>
</feature>
<proteinExistence type="predicted"/>
<gene>
    <name evidence="4" type="ORF">GGX14DRAFT_546370</name>
</gene>
<feature type="transmembrane region" description="Helical" evidence="2">
    <location>
        <begin position="141"/>
        <end position="164"/>
    </location>
</feature>
<name>A0AAD6UT78_9AGAR</name>
<protein>
    <recommendedName>
        <fullName evidence="3">DUF6534 domain-containing protein</fullName>
    </recommendedName>
</protein>
<dbReference type="Pfam" id="PF20152">
    <property type="entry name" value="DUF6534"/>
    <property type="match status" value="1"/>
</dbReference>
<evidence type="ECO:0000256" key="1">
    <source>
        <dbReference type="SAM" id="MobiDB-lite"/>
    </source>
</evidence>
<keyword evidence="2" id="KW-0812">Transmembrane</keyword>
<dbReference type="InterPro" id="IPR045339">
    <property type="entry name" value="DUF6534"/>
</dbReference>
<reference evidence="4" key="1">
    <citation type="submission" date="2023-03" db="EMBL/GenBank/DDBJ databases">
        <title>Massive genome expansion in bonnet fungi (Mycena s.s.) driven by repeated elements and novel gene families across ecological guilds.</title>
        <authorList>
            <consortium name="Lawrence Berkeley National Laboratory"/>
            <person name="Harder C.B."/>
            <person name="Miyauchi S."/>
            <person name="Viragh M."/>
            <person name="Kuo A."/>
            <person name="Thoen E."/>
            <person name="Andreopoulos B."/>
            <person name="Lu D."/>
            <person name="Skrede I."/>
            <person name="Drula E."/>
            <person name="Henrissat B."/>
            <person name="Morin E."/>
            <person name="Kohler A."/>
            <person name="Barry K."/>
            <person name="LaButti K."/>
            <person name="Morin E."/>
            <person name="Salamov A."/>
            <person name="Lipzen A."/>
            <person name="Mereny Z."/>
            <person name="Hegedus B."/>
            <person name="Baldrian P."/>
            <person name="Stursova M."/>
            <person name="Weitz H."/>
            <person name="Taylor A."/>
            <person name="Grigoriev I.V."/>
            <person name="Nagy L.G."/>
            <person name="Martin F."/>
            <person name="Kauserud H."/>
        </authorList>
    </citation>
    <scope>NUCLEOTIDE SEQUENCE</scope>
    <source>
        <strain evidence="4">9144</strain>
    </source>
</reference>
<evidence type="ECO:0000256" key="2">
    <source>
        <dbReference type="SAM" id="Phobius"/>
    </source>
</evidence>
<keyword evidence="2" id="KW-0472">Membrane</keyword>
<feature type="transmembrane region" description="Helical" evidence="2">
    <location>
        <begin position="12"/>
        <end position="29"/>
    </location>
</feature>
<feature type="transmembrane region" description="Helical" evidence="2">
    <location>
        <begin position="176"/>
        <end position="202"/>
    </location>
</feature>
<feature type="transmembrane region" description="Helical" evidence="2">
    <location>
        <begin position="90"/>
        <end position="109"/>
    </location>
</feature>
<dbReference type="Proteomes" id="UP001219525">
    <property type="component" value="Unassembled WGS sequence"/>
</dbReference>
<organism evidence="4 5">
    <name type="scientific">Mycena pura</name>
    <dbReference type="NCBI Taxonomy" id="153505"/>
    <lineage>
        <taxon>Eukaryota</taxon>
        <taxon>Fungi</taxon>
        <taxon>Dikarya</taxon>
        <taxon>Basidiomycota</taxon>
        <taxon>Agaricomycotina</taxon>
        <taxon>Agaricomycetes</taxon>
        <taxon>Agaricomycetidae</taxon>
        <taxon>Agaricales</taxon>
        <taxon>Marasmiineae</taxon>
        <taxon>Mycenaceae</taxon>
        <taxon>Mycena</taxon>
    </lineage>
</organism>
<evidence type="ECO:0000313" key="4">
    <source>
        <dbReference type="EMBL" id="KAJ7193113.1"/>
    </source>
</evidence>
<accession>A0AAD6UT78</accession>
<dbReference type="PANTHER" id="PTHR40465:SF1">
    <property type="entry name" value="DUF6534 DOMAIN-CONTAINING PROTEIN"/>
    <property type="match status" value="1"/>
</dbReference>
<dbReference type="EMBL" id="JARJCW010000111">
    <property type="protein sequence ID" value="KAJ7193113.1"/>
    <property type="molecule type" value="Genomic_DNA"/>
</dbReference>
<comment type="caution">
    <text evidence="4">The sequence shown here is derived from an EMBL/GenBank/DDBJ whole genome shotgun (WGS) entry which is preliminary data.</text>
</comment>
<sequence>MSAKAFPPPYTTLGAVEIGLVFSTFLFGIETLQTYHYYRNYSRDYLALKALVAVVWFLEVGHSICAWHGFFLITVTFYGQPEHILNPPTSLQLIALFSGLIAIFVQVLVPQNVPIVPRLIQALYQGFFCFRIHKFSGRKDLPIVCFILSILPLISTIALLVLLIKAGSFSALLSGTGHVVLTLGTAVVAPGHVLVAVSMCYYLYQFKRTNEFQGTRNIIDTLIIWTIESTLITSVFSMIELILFLTRNDLVWLAFFVNIGKLNSNTLLASLNGRDRLNDNLNQSAIHTGRGADATSTAFDFSASGKNTHSAGITLQTLSTPSRRSHAYASADADYKGGPEGP</sequence>
<feature type="transmembrane region" description="Helical" evidence="2">
    <location>
        <begin position="222"/>
        <end position="244"/>
    </location>
</feature>